<sequence>MATTAGLDFDPAALPRRVRQLNWRTWRGVLARAGKGFVKDNCSDWAASLTYYSVLALFPSAIVVVALVNLVSSGDQTVDTVVGLLRDMGAKSLVEKDGVTDAIGQVVGQKSSAGVLLSVGLLSAIWSASGFVGGFTRASNAIYGVEEGRPFWKLRPLQILLTVAALLLLAVVVVMLIVSGPVTTAIGDRLSLGGAPQLAWSIAKWPVLLLIAMLLLAMLFWIAPNVRQPRFRWLTVGGFVALLVTGVASFGFGLYVANFNSYDKTYGSLGAVIAFLVWIYLVNSAVLFGVEVNAEVQRGRELQAGAEKVADPVLPPRTPAD</sequence>
<feature type="transmembrane region" description="Helical" evidence="6">
    <location>
        <begin position="233"/>
        <end position="257"/>
    </location>
</feature>
<dbReference type="OrthoDB" id="9781030at2"/>
<feature type="transmembrane region" description="Helical" evidence="6">
    <location>
        <begin position="115"/>
        <end position="136"/>
    </location>
</feature>
<name>A0A3D9ZP38_9ACTN</name>
<evidence type="ECO:0000256" key="6">
    <source>
        <dbReference type="SAM" id="Phobius"/>
    </source>
</evidence>
<reference evidence="7 8" key="1">
    <citation type="submission" date="2018-08" db="EMBL/GenBank/DDBJ databases">
        <title>Sequencing the genomes of 1000 actinobacteria strains.</title>
        <authorList>
            <person name="Klenk H.-P."/>
        </authorList>
    </citation>
    <scope>NUCLEOTIDE SEQUENCE [LARGE SCALE GENOMIC DNA]</scope>
    <source>
        <strain evidence="7 8">DSM 44099</strain>
    </source>
</reference>
<keyword evidence="5 6" id="KW-0472">Membrane</keyword>
<evidence type="ECO:0000256" key="5">
    <source>
        <dbReference type="ARBA" id="ARBA00023136"/>
    </source>
</evidence>
<keyword evidence="8" id="KW-1185">Reference proteome</keyword>
<evidence type="ECO:0000256" key="4">
    <source>
        <dbReference type="ARBA" id="ARBA00022989"/>
    </source>
</evidence>
<keyword evidence="2" id="KW-1003">Cell membrane</keyword>
<feature type="transmembrane region" description="Helical" evidence="6">
    <location>
        <begin position="49"/>
        <end position="71"/>
    </location>
</feature>
<dbReference type="Pfam" id="PF03631">
    <property type="entry name" value="Virul_fac_BrkB"/>
    <property type="match status" value="1"/>
</dbReference>
<evidence type="ECO:0000256" key="2">
    <source>
        <dbReference type="ARBA" id="ARBA00022475"/>
    </source>
</evidence>
<dbReference type="AlphaFoldDB" id="A0A3D9ZP38"/>
<feature type="transmembrane region" description="Helical" evidence="6">
    <location>
        <begin position="269"/>
        <end position="290"/>
    </location>
</feature>
<dbReference type="NCBIfam" id="TIGR00765">
    <property type="entry name" value="yihY_not_rbn"/>
    <property type="match status" value="1"/>
</dbReference>
<accession>A0A3D9ZP38</accession>
<keyword evidence="3 6" id="KW-0812">Transmembrane</keyword>
<dbReference type="EMBL" id="QUMQ01000001">
    <property type="protein sequence ID" value="REF98629.1"/>
    <property type="molecule type" value="Genomic_DNA"/>
</dbReference>
<gene>
    <name evidence="7" type="ORF">DFJ67_4647</name>
</gene>
<evidence type="ECO:0000256" key="3">
    <source>
        <dbReference type="ARBA" id="ARBA00022692"/>
    </source>
</evidence>
<evidence type="ECO:0000313" key="7">
    <source>
        <dbReference type="EMBL" id="REF98629.1"/>
    </source>
</evidence>
<dbReference type="PIRSF" id="PIRSF035875">
    <property type="entry name" value="RNase_BN"/>
    <property type="match status" value="1"/>
</dbReference>
<dbReference type="GO" id="GO:0005886">
    <property type="term" value="C:plasma membrane"/>
    <property type="evidence" value="ECO:0007669"/>
    <property type="project" value="UniProtKB-SubCell"/>
</dbReference>
<dbReference type="RefSeq" id="WP_116069891.1">
    <property type="nucleotide sequence ID" value="NZ_BONB01000037.1"/>
</dbReference>
<evidence type="ECO:0000313" key="8">
    <source>
        <dbReference type="Proteomes" id="UP000256913"/>
    </source>
</evidence>
<proteinExistence type="predicted"/>
<comment type="subcellular location">
    <subcellularLocation>
        <location evidence="1">Cell membrane</location>
        <topology evidence="1">Multi-pass membrane protein</topology>
    </subcellularLocation>
</comment>
<feature type="transmembrane region" description="Helical" evidence="6">
    <location>
        <begin position="198"/>
        <end position="221"/>
    </location>
</feature>
<dbReference type="PANTHER" id="PTHR30213:SF0">
    <property type="entry name" value="UPF0761 MEMBRANE PROTEIN YIHY"/>
    <property type="match status" value="1"/>
</dbReference>
<feature type="transmembrane region" description="Helical" evidence="6">
    <location>
        <begin position="157"/>
        <end position="178"/>
    </location>
</feature>
<keyword evidence="4 6" id="KW-1133">Transmembrane helix</keyword>
<organism evidence="7 8">
    <name type="scientific">Asanoa ferruginea</name>
    <dbReference type="NCBI Taxonomy" id="53367"/>
    <lineage>
        <taxon>Bacteria</taxon>
        <taxon>Bacillati</taxon>
        <taxon>Actinomycetota</taxon>
        <taxon>Actinomycetes</taxon>
        <taxon>Micromonosporales</taxon>
        <taxon>Micromonosporaceae</taxon>
        <taxon>Asanoa</taxon>
    </lineage>
</organism>
<protein>
    <submittedName>
        <fullName evidence="7">Membrane protein</fullName>
    </submittedName>
</protein>
<evidence type="ECO:0000256" key="1">
    <source>
        <dbReference type="ARBA" id="ARBA00004651"/>
    </source>
</evidence>
<comment type="caution">
    <text evidence="7">The sequence shown here is derived from an EMBL/GenBank/DDBJ whole genome shotgun (WGS) entry which is preliminary data.</text>
</comment>
<dbReference type="PANTHER" id="PTHR30213">
    <property type="entry name" value="INNER MEMBRANE PROTEIN YHJD"/>
    <property type="match status" value="1"/>
</dbReference>
<dbReference type="InterPro" id="IPR017039">
    <property type="entry name" value="Virul_fac_BrkB"/>
</dbReference>
<dbReference type="Proteomes" id="UP000256913">
    <property type="component" value="Unassembled WGS sequence"/>
</dbReference>